<comment type="caution">
    <text evidence="2">The sequence shown here is derived from an EMBL/GenBank/DDBJ whole genome shotgun (WGS) entry which is preliminary data.</text>
</comment>
<reference evidence="2" key="1">
    <citation type="submission" date="2023-02" db="EMBL/GenBank/DDBJ databases">
        <title>Genome of toxic invasive species Heracleum sosnowskyi carries increased number of genes despite the absence of recent whole-genome duplications.</title>
        <authorList>
            <person name="Schelkunov M."/>
            <person name="Shtratnikova V."/>
            <person name="Makarenko M."/>
            <person name="Klepikova A."/>
            <person name="Omelchenko D."/>
            <person name="Novikova G."/>
            <person name="Obukhova E."/>
            <person name="Bogdanov V."/>
            <person name="Penin A."/>
            <person name="Logacheva M."/>
        </authorList>
    </citation>
    <scope>NUCLEOTIDE SEQUENCE</scope>
    <source>
        <strain evidence="2">Hsosn_3</strain>
        <tissue evidence="2">Leaf</tissue>
    </source>
</reference>
<sequence length="381" mass="44662">MNKLVLNVYAAEQTVEPMNETINDEQNFENNDQNAQQQDCRTDGTDIPIEQQVDETIEGELEDKHKKDVALGMENEVNVLQIAKEYISEDQEEEQVDKEAEIEEVDKIIKEKQICGKGNDVEHQLDQVEEEPTATETLLTKKESVSHEIRKVLDKGKQIFTESDRVLKPDVLVEIEIQKEKAKAKEQILKSPWKERVIRVSRKLSEEEQKLSDWMETLPKDDTDAGSSLRDVKFERFSKNFDLWLANYKELNFVDIELVFFFIAASEHFYVICFHLKKPAFEVIDNSAIEDDFNTKYQEVLGNVVCDVKGWDCGISLERFQKAQLDVMRIRYAFRILINELNEVNDHEVKKQIKEEENLKKKQHEKDVDKVMGKYDKKRKR</sequence>
<feature type="compositionally biased region" description="Basic and acidic residues" evidence="1">
    <location>
        <begin position="355"/>
        <end position="375"/>
    </location>
</feature>
<reference evidence="2" key="2">
    <citation type="submission" date="2023-05" db="EMBL/GenBank/DDBJ databases">
        <authorList>
            <person name="Schelkunov M.I."/>
        </authorList>
    </citation>
    <scope>NUCLEOTIDE SEQUENCE</scope>
    <source>
        <strain evidence="2">Hsosn_3</strain>
        <tissue evidence="2">Leaf</tissue>
    </source>
</reference>
<proteinExistence type="predicted"/>
<name>A0AAD8M534_9APIA</name>
<evidence type="ECO:0000313" key="3">
    <source>
        <dbReference type="Proteomes" id="UP001237642"/>
    </source>
</evidence>
<accession>A0AAD8M534</accession>
<dbReference type="Proteomes" id="UP001237642">
    <property type="component" value="Unassembled WGS sequence"/>
</dbReference>
<evidence type="ECO:0000256" key="1">
    <source>
        <dbReference type="SAM" id="MobiDB-lite"/>
    </source>
</evidence>
<organism evidence="2 3">
    <name type="scientific">Heracleum sosnowskyi</name>
    <dbReference type="NCBI Taxonomy" id="360622"/>
    <lineage>
        <taxon>Eukaryota</taxon>
        <taxon>Viridiplantae</taxon>
        <taxon>Streptophyta</taxon>
        <taxon>Embryophyta</taxon>
        <taxon>Tracheophyta</taxon>
        <taxon>Spermatophyta</taxon>
        <taxon>Magnoliopsida</taxon>
        <taxon>eudicotyledons</taxon>
        <taxon>Gunneridae</taxon>
        <taxon>Pentapetalae</taxon>
        <taxon>asterids</taxon>
        <taxon>campanulids</taxon>
        <taxon>Apiales</taxon>
        <taxon>Apiaceae</taxon>
        <taxon>Apioideae</taxon>
        <taxon>apioid superclade</taxon>
        <taxon>Tordylieae</taxon>
        <taxon>Tordyliinae</taxon>
        <taxon>Heracleum</taxon>
    </lineage>
</organism>
<feature type="region of interest" description="Disordered" evidence="1">
    <location>
        <begin position="355"/>
        <end position="381"/>
    </location>
</feature>
<evidence type="ECO:0000313" key="2">
    <source>
        <dbReference type="EMBL" id="KAK1359762.1"/>
    </source>
</evidence>
<protein>
    <submittedName>
        <fullName evidence="2">Uncharacterized protein</fullName>
    </submittedName>
</protein>
<dbReference type="AlphaFoldDB" id="A0AAD8M534"/>
<keyword evidence="3" id="KW-1185">Reference proteome</keyword>
<dbReference type="EMBL" id="JAUIZM010000010">
    <property type="protein sequence ID" value="KAK1359762.1"/>
    <property type="molecule type" value="Genomic_DNA"/>
</dbReference>
<gene>
    <name evidence="2" type="ORF">POM88_044236</name>
</gene>